<proteinExistence type="predicted"/>
<reference evidence="1" key="1">
    <citation type="journal article" date="2015" name="Nature">
        <title>Complex archaea that bridge the gap between prokaryotes and eukaryotes.</title>
        <authorList>
            <person name="Spang A."/>
            <person name="Saw J.H."/>
            <person name="Jorgensen S.L."/>
            <person name="Zaremba-Niedzwiedzka K."/>
            <person name="Martijn J."/>
            <person name="Lind A.E."/>
            <person name="van Eijk R."/>
            <person name="Schleper C."/>
            <person name="Guy L."/>
            <person name="Ettema T.J."/>
        </authorList>
    </citation>
    <scope>NUCLEOTIDE SEQUENCE</scope>
</reference>
<accession>A0A0F9VPB8</accession>
<sequence>MKIFLASFLEPDNFGPGKVIGVANGSKPKDVKCDQVFPPLIPTNVIMERYSDMSLNDPGNAASEFVKSFTEQLAAFHDKVKLAADNSGQPTTEILPFVDGDTLASWERERFSNYRPLIAACLTKLGYEVVQR</sequence>
<organism evidence="1">
    <name type="scientific">marine sediment metagenome</name>
    <dbReference type="NCBI Taxonomy" id="412755"/>
    <lineage>
        <taxon>unclassified sequences</taxon>
        <taxon>metagenomes</taxon>
        <taxon>ecological metagenomes</taxon>
    </lineage>
</organism>
<name>A0A0F9VPB8_9ZZZZ</name>
<dbReference type="AlphaFoldDB" id="A0A0F9VPB8"/>
<gene>
    <name evidence="1" type="ORF">LCGC14_0459020</name>
</gene>
<comment type="caution">
    <text evidence="1">The sequence shown here is derived from an EMBL/GenBank/DDBJ whole genome shotgun (WGS) entry which is preliminary data.</text>
</comment>
<dbReference type="EMBL" id="LAZR01000468">
    <property type="protein sequence ID" value="KKN67643.1"/>
    <property type="molecule type" value="Genomic_DNA"/>
</dbReference>
<evidence type="ECO:0000313" key="1">
    <source>
        <dbReference type="EMBL" id="KKN67643.1"/>
    </source>
</evidence>
<protein>
    <submittedName>
        <fullName evidence="1">Uncharacterized protein</fullName>
    </submittedName>
</protein>